<keyword evidence="1" id="KW-0812">Transmembrane</keyword>
<keyword evidence="1" id="KW-0472">Membrane</keyword>
<name>A0A0G4ENC9_VITBC</name>
<dbReference type="AlphaFoldDB" id="A0A0G4ENC9"/>
<feature type="transmembrane region" description="Helical" evidence="1">
    <location>
        <begin position="6"/>
        <end position="29"/>
    </location>
</feature>
<protein>
    <submittedName>
        <fullName evidence="2">Uncharacterized protein</fullName>
    </submittedName>
</protein>
<gene>
    <name evidence="2" type="ORF">Vbra_5224</name>
</gene>
<proteinExistence type="predicted"/>
<keyword evidence="1" id="KW-1133">Transmembrane helix</keyword>
<accession>A0A0G4ENC9</accession>
<evidence type="ECO:0000256" key="1">
    <source>
        <dbReference type="SAM" id="Phobius"/>
    </source>
</evidence>
<dbReference type="EMBL" id="CDMY01000268">
    <property type="protein sequence ID" value="CEL98336.1"/>
    <property type="molecule type" value="Genomic_DNA"/>
</dbReference>
<keyword evidence="3" id="KW-1185">Reference proteome</keyword>
<sequence>MDELIPFVMDIVPVAALYAGVAAVIFGSWPRKNRTTPKDFQKPLSLSEALTDFGEAARDLDGALDSVSDILTRLQTILAPGETFKLLVVGITG</sequence>
<evidence type="ECO:0000313" key="3">
    <source>
        <dbReference type="Proteomes" id="UP000041254"/>
    </source>
</evidence>
<dbReference type="VEuPathDB" id="CryptoDB:Vbra_5224"/>
<dbReference type="Proteomes" id="UP000041254">
    <property type="component" value="Unassembled WGS sequence"/>
</dbReference>
<organism evidence="2 3">
    <name type="scientific">Vitrella brassicaformis (strain CCMP3155)</name>
    <dbReference type="NCBI Taxonomy" id="1169540"/>
    <lineage>
        <taxon>Eukaryota</taxon>
        <taxon>Sar</taxon>
        <taxon>Alveolata</taxon>
        <taxon>Colpodellida</taxon>
        <taxon>Vitrellaceae</taxon>
        <taxon>Vitrella</taxon>
    </lineage>
</organism>
<evidence type="ECO:0000313" key="2">
    <source>
        <dbReference type="EMBL" id="CEL98336.1"/>
    </source>
</evidence>
<reference evidence="2 3" key="1">
    <citation type="submission" date="2014-11" db="EMBL/GenBank/DDBJ databases">
        <authorList>
            <person name="Zhu J."/>
            <person name="Qi W."/>
            <person name="Song R."/>
        </authorList>
    </citation>
    <scope>NUCLEOTIDE SEQUENCE [LARGE SCALE GENOMIC DNA]</scope>
</reference>
<dbReference type="InParanoid" id="A0A0G4ENC9"/>